<protein>
    <submittedName>
        <fullName evidence="8">EamA family transporter</fullName>
    </submittedName>
</protein>
<dbReference type="InterPro" id="IPR000620">
    <property type="entry name" value="EamA_dom"/>
</dbReference>
<dbReference type="EMBL" id="NHNI01000001">
    <property type="protein sequence ID" value="OZY87260.1"/>
    <property type="molecule type" value="Genomic_DNA"/>
</dbReference>
<dbReference type="SUPFAM" id="SSF103481">
    <property type="entry name" value="Multidrug resistance efflux transporter EmrE"/>
    <property type="match status" value="2"/>
</dbReference>
<keyword evidence="2" id="KW-1003">Cell membrane</keyword>
<feature type="transmembrane region" description="Helical" evidence="6">
    <location>
        <begin position="41"/>
        <end position="58"/>
    </location>
</feature>
<evidence type="ECO:0000313" key="8">
    <source>
        <dbReference type="EMBL" id="OZY87260.1"/>
    </source>
</evidence>
<feature type="transmembrane region" description="Helical" evidence="6">
    <location>
        <begin position="268"/>
        <end position="285"/>
    </location>
</feature>
<feature type="transmembrane region" description="Helical" evidence="6">
    <location>
        <begin position="94"/>
        <end position="114"/>
    </location>
</feature>
<feature type="transmembrane region" description="Helical" evidence="6">
    <location>
        <begin position="126"/>
        <end position="144"/>
    </location>
</feature>
<feature type="transmembrane region" description="Helical" evidence="6">
    <location>
        <begin position="70"/>
        <end position="88"/>
    </location>
</feature>
<dbReference type="STRING" id="1209072.GCA_000766945_03638"/>
<dbReference type="PANTHER" id="PTHR42920:SF11">
    <property type="entry name" value="INNER MEMBRANE PROTEIN YTFF"/>
    <property type="match status" value="1"/>
</dbReference>
<dbReference type="Pfam" id="PF00892">
    <property type="entry name" value="EamA"/>
    <property type="match status" value="2"/>
</dbReference>
<dbReference type="AlphaFoldDB" id="A0A266QBT1"/>
<accession>A0A266QBT1</accession>
<keyword evidence="5 6" id="KW-0472">Membrane</keyword>
<dbReference type="InterPro" id="IPR051258">
    <property type="entry name" value="Diverse_Substrate_Transporter"/>
</dbReference>
<keyword evidence="4 6" id="KW-1133">Transmembrane helix</keyword>
<evidence type="ECO:0000256" key="2">
    <source>
        <dbReference type="ARBA" id="ARBA00022475"/>
    </source>
</evidence>
<dbReference type="RefSeq" id="WP_094984712.1">
    <property type="nucleotide sequence ID" value="NZ_NHNI01000001.1"/>
</dbReference>
<dbReference type="InterPro" id="IPR037185">
    <property type="entry name" value="EmrE-like"/>
</dbReference>
<feature type="transmembrane region" description="Helical" evidence="6">
    <location>
        <begin position="244"/>
        <end position="262"/>
    </location>
</feature>
<keyword evidence="3 6" id="KW-0812">Transmembrane</keyword>
<sequence>MQTSPSNSGYFFAAGAVLIWSGFVLVARMGGTSALNAFDITALRFGVASLVLLPLWLFWKRVPLFNKTMLSLALTGGIGYSTVVYFAFKHAPAAHGAVLISGLLPFFVPLMAFILLHEPLRRNLRIALPIIALGMICLGVDIFSRSENTLPGDLLLITSSLIWALYTILAKRSGFGAWETAIGSALLSALIFLPVYILWLPKAILLAPVKDIMLQGIYQGLIVAVIAMLFYMAAMTRLGPARTGACMALVPALAGIGASLILGEDLNGWLVSGLLATSTGAWLGAR</sequence>
<reference evidence="9" key="1">
    <citation type="submission" date="2017-05" db="EMBL/GenBank/DDBJ databases">
        <authorList>
            <person name="Barney B.M."/>
        </authorList>
    </citation>
    <scope>NUCLEOTIDE SEQUENCE [LARGE SCALE GENOMIC DNA]</scope>
    <source>
        <strain evidence="9">PSBB022</strain>
    </source>
</reference>
<dbReference type="GO" id="GO:0005886">
    <property type="term" value="C:plasma membrane"/>
    <property type="evidence" value="ECO:0007669"/>
    <property type="project" value="UniProtKB-SubCell"/>
</dbReference>
<feature type="transmembrane region" description="Helical" evidence="6">
    <location>
        <begin position="181"/>
        <end position="200"/>
    </location>
</feature>
<organism evidence="8 9">
    <name type="scientific">Cellvibrio mixtus</name>
    <dbReference type="NCBI Taxonomy" id="39650"/>
    <lineage>
        <taxon>Bacteria</taxon>
        <taxon>Pseudomonadati</taxon>
        <taxon>Pseudomonadota</taxon>
        <taxon>Gammaproteobacteria</taxon>
        <taxon>Cellvibrionales</taxon>
        <taxon>Cellvibrionaceae</taxon>
        <taxon>Cellvibrio</taxon>
    </lineage>
</organism>
<feature type="domain" description="EamA" evidence="7">
    <location>
        <begin position="151"/>
        <end position="283"/>
    </location>
</feature>
<dbReference type="PANTHER" id="PTHR42920">
    <property type="entry name" value="OS03G0707200 PROTEIN-RELATED"/>
    <property type="match status" value="1"/>
</dbReference>
<comment type="caution">
    <text evidence="8">The sequence shown here is derived from an EMBL/GenBank/DDBJ whole genome shotgun (WGS) entry which is preliminary data.</text>
</comment>
<evidence type="ECO:0000256" key="4">
    <source>
        <dbReference type="ARBA" id="ARBA00022989"/>
    </source>
</evidence>
<gene>
    <name evidence="8" type="ORF">CBP51_09855</name>
</gene>
<name>A0A266QBT1_9GAMM</name>
<feature type="transmembrane region" description="Helical" evidence="6">
    <location>
        <begin position="9"/>
        <end position="29"/>
    </location>
</feature>
<evidence type="ECO:0000256" key="6">
    <source>
        <dbReference type="SAM" id="Phobius"/>
    </source>
</evidence>
<evidence type="ECO:0000313" key="9">
    <source>
        <dbReference type="Proteomes" id="UP000216101"/>
    </source>
</evidence>
<evidence type="ECO:0000256" key="1">
    <source>
        <dbReference type="ARBA" id="ARBA00004651"/>
    </source>
</evidence>
<keyword evidence="9" id="KW-1185">Reference proteome</keyword>
<feature type="transmembrane region" description="Helical" evidence="6">
    <location>
        <begin position="212"/>
        <end position="232"/>
    </location>
</feature>
<evidence type="ECO:0000256" key="3">
    <source>
        <dbReference type="ARBA" id="ARBA00022692"/>
    </source>
</evidence>
<evidence type="ECO:0000259" key="7">
    <source>
        <dbReference type="Pfam" id="PF00892"/>
    </source>
</evidence>
<proteinExistence type="predicted"/>
<feature type="domain" description="EamA" evidence="7">
    <location>
        <begin position="8"/>
        <end position="138"/>
    </location>
</feature>
<feature type="transmembrane region" description="Helical" evidence="6">
    <location>
        <begin position="150"/>
        <end position="169"/>
    </location>
</feature>
<comment type="subcellular location">
    <subcellularLocation>
        <location evidence="1">Cell membrane</location>
        <topology evidence="1">Multi-pass membrane protein</topology>
    </subcellularLocation>
</comment>
<dbReference type="Proteomes" id="UP000216101">
    <property type="component" value="Unassembled WGS sequence"/>
</dbReference>
<evidence type="ECO:0000256" key="5">
    <source>
        <dbReference type="ARBA" id="ARBA00023136"/>
    </source>
</evidence>